<dbReference type="AlphaFoldDB" id="A0A8T2E9A7"/>
<name>A0A8T2E9A7_ARASU</name>
<evidence type="ECO:0000259" key="4">
    <source>
        <dbReference type="PROSITE" id="PS50097"/>
    </source>
</evidence>
<feature type="coiled-coil region" evidence="2">
    <location>
        <begin position="477"/>
        <end position="504"/>
    </location>
</feature>
<dbReference type="CDD" id="cd14733">
    <property type="entry name" value="BACK"/>
    <property type="match status" value="1"/>
</dbReference>
<dbReference type="EMBL" id="JAEFBJ010000004">
    <property type="protein sequence ID" value="KAG7619786.1"/>
    <property type="molecule type" value="Genomic_DNA"/>
</dbReference>
<comment type="caution">
    <text evidence="5">The sequence shown here is derived from an EMBL/GenBank/DDBJ whole genome shotgun (WGS) entry which is preliminary data.</text>
</comment>
<keyword evidence="6" id="KW-1185">Reference proteome</keyword>
<dbReference type="PROSITE" id="PS50097">
    <property type="entry name" value="BTB"/>
    <property type="match status" value="1"/>
</dbReference>
<dbReference type="OrthoDB" id="6359816at2759"/>
<feature type="domain" description="BTB" evidence="4">
    <location>
        <begin position="519"/>
        <end position="591"/>
    </location>
</feature>
<evidence type="ECO:0000256" key="3">
    <source>
        <dbReference type="SAM" id="MobiDB-lite"/>
    </source>
</evidence>
<dbReference type="CDD" id="cd18186">
    <property type="entry name" value="BTB_POZ_ZBTB_KLHL-like"/>
    <property type="match status" value="1"/>
</dbReference>
<dbReference type="FunFam" id="1.25.40.420:FF:000026">
    <property type="entry name" value="BTB/POZ domain-containing protein"/>
    <property type="match status" value="1"/>
</dbReference>
<dbReference type="Pfam" id="PF00651">
    <property type="entry name" value="BTB"/>
    <property type="match status" value="1"/>
</dbReference>
<feature type="compositionally biased region" description="Acidic residues" evidence="3">
    <location>
        <begin position="131"/>
        <end position="144"/>
    </location>
</feature>
<dbReference type="Proteomes" id="UP000694251">
    <property type="component" value="Chromosome 4"/>
</dbReference>
<evidence type="ECO:0000256" key="1">
    <source>
        <dbReference type="ARBA" id="ARBA00004906"/>
    </source>
</evidence>
<reference evidence="5 6" key="1">
    <citation type="submission" date="2020-12" db="EMBL/GenBank/DDBJ databases">
        <title>Concerted genomic and epigenomic changes stabilize Arabidopsis allopolyploids.</title>
        <authorList>
            <person name="Chen Z."/>
        </authorList>
    </citation>
    <scope>NUCLEOTIDE SEQUENCE [LARGE SCALE GENOMIC DNA]</scope>
    <source>
        <strain evidence="5">As9502</strain>
        <tissue evidence="5">Leaf</tissue>
    </source>
</reference>
<organism evidence="5 6">
    <name type="scientific">Arabidopsis suecica</name>
    <name type="common">Swedish thale-cress</name>
    <name type="synonym">Cardaminopsis suecica</name>
    <dbReference type="NCBI Taxonomy" id="45249"/>
    <lineage>
        <taxon>Eukaryota</taxon>
        <taxon>Viridiplantae</taxon>
        <taxon>Streptophyta</taxon>
        <taxon>Embryophyta</taxon>
        <taxon>Tracheophyta</taxon>
        <taxon>Spermatophyta</taxon>
        <taxon>Magnoliopsida</taxon>
        <taxon>eudicotyledons</taxon>
        <taxon>Gunneridae</taxon>
        <taxon>Pentapetalae</taxon>
        <taxon>rosids</taxon>
        <taxon>malvids</taxon>
        <taxon>Brassicales</taxon>
        <taxon>Brassicaceae</taxon>
        <taxon>Camelineae</taxon>
        <taxon>Arabidopsis</taxon>
    </lineage>
</organism>
<dbReference type="PANTHER" id="PTHR24413">
    <property type="entry name" value="SPECKLE-TYPE POZ PROTEIN"/>
    <property type="match status" value="1"/>
</dbReference>
<evidence type="ECO:0000313" key="5">
    <source>
        <dbReference type="EMBL" id="KAG7619786.1"/>
    </source>
</evidence>
<accession>A0A8T2E9A7</accession>
<dbReference type="InterPro" id="IPR000210">
    <property type="entry name" value="BTB/POZ_dom"/>
</dbReference>
<sequence length="698" mass="78204">MLDAFLGTGSENLAAVPGAKDVSVNPSVTLTSTTVRKSLFGDSDEAFGKERGGAALGLQTQHDLFTDDLSQLVVQDYPLSEDPSLNYLDTIMEENGKTSEQVNEEGEDHGGLEDAKEEGEITVVSKPVGTEIDETGENEEDAGTDDLPPVNTEVDEQHQVKKKSVKSRVLFAGVSSRKRNLTSPLKKTVTSHVGPSVASDHAPVIATIADKKPRGKRNFRFDKRWIGKEGLLEAISNGWNLDTSLGERNFVDKLSNCRRAISKWRKKLTPYGRKTIEDIKSELSVAQRDDSRTREEIIDLTLRLKEAYQDEEQYWYQKSRSLWMTLGDNNSKYFHALTKQRQARNRTTGLHDENGKWSVEDKEIQHIAVSHFEKLFTTTKPQDFEESLAEVQTLISDQTNEFLTGPATESEVRAALFIMHPEKAPGLMMRRHHHRCQIGSDSETGSESDSDTDTPMRCISCREEYLPRNAGTCKECYVEAGETEEELKREIDDLKAKVAFLRLSSSLDHGTSSTSRSFTDVVLIASEDNAGSPPIPAHKSVLVSRSPVFKAMLENEMEESLSGTIKISDVSYDALRTFVYYLYTAEACLDEQMACDLLVMSEKYQVKHLKSYCERFLVTKLSPDNSLMTYAFAHQHNAKHVLDAALSQIVENMDKLTKREEYMELVEKDPRLIVEIYEAYLSKQVNTAAGGTSTSKTS</sequence>
<evidence type="ECO:0000256" key="2">
    <source>
        <dbReference type="SAM" id="Coils"/>
    </source>
</evidence>
<comment type="pathway">
    <text evidence="1">Protein modification; protein ubiquitination.</text>
</comment>
<proteinExistence type="predicted"/>
<gene>
    <name evidence="5" type="ORF">ISN44_As04g007960</name>
</gene>
<protein>
    <submittedName>
        <fullName evidence="5">SKP1/BTB/POZ domain superfamily</fullName>
    </submittedName>
</protein>
<keyword evidence="2" id="KW-0175">Coiled coil</keyword>
<feature type="region of interest" description="Disordered" evidence="3">
    <location>
        <begin position="98"/>
        <end position="161"/>
    </location>
</feature>
<evidence type="ECO:0000313" key="6">
    <source>
        <dbReference type="Proteomes" id="UP000694251"/>
    </source>
</evidence>
<dbReference type="SMART" id="SM00225">
    <property type="entry name" value="BTB"/>
    <property type="match status" value="1"/>
</dbReference>